<dbReference type="EMBL" id="MHJM01000035">
    <property type="protein sequence ID" value="OGY66925.1"/>
    <property type="molecule type" value="Genomic_DNA"/>
</dbReference>
<proteinExistence type="predicted"/>
<sequence length="561" mass="64107">MEPIKEVSNADISQAFGAINDEVLTPEARQVYEQKESDGLSFKDCFFEKYLKVVLERWNELHRQKNGEDSNVALLNQTQLRSLVGYDKGSPDSRVICVYCLSDLVFKKAGQRGLEIDLEKLQQGPIEELAPYYEKIKLIREEILRNPDSDIYFMPRIWKKILTKSGPLGQRGDFEKDEFGKLRQYGNFVVGTFNNYRNGDQLELGLTLGIDFQTEHPKPIILAACGHAGLWNAEGKDHSSHLYCLQTFSGERMQRKKDGVLVRNHSGQPQMEARCYPAKNYLGATQRLQQLEENRRYGSTRPKETDEELVKDQSCFALALDAFTPELDELVSQPGLSEEQIKDVISAYLSRLTAEQVGAAKVFAGENKGDIAEGKTIGKDHDLGKPAGLGFFGGKPETQETYFSNKYLKKILTPFLFKKVTASSHYRRLICGLIREVENESGFVGEIAKIYCRSAKLFKARSGKEHIYNLWLLRMQNPVDMGQTAKVREQREMNANQIRFWFPIDELFRMPVGGLLGSKYKVNRPYCSFLINLSVFLERYRLAMPESAKEFQKKLESSQRM</sequence>
<dbReference type="Proteomes" id="UP000176284">
    <property type="component" value="Unassembled WGS sequence"/>
</dbReference>
<evidence type="ECO:0000313" key="1">
    <source>
        <dbReference type="EMBL" id="OGY66925.1"/>
    </source>
</evidence>
<gene>
    <name evidence="1" type="ORF">A3H63_02375</name>
</gene>
<protein>
    <submittedName>
        <fullName evidence="1">Uncharacterized protein</fullName>
    </submittedName>
</protein>
<evidence type="ECO:0000313" key="2">
    <source>
        <dbReference type="Proteomes" id="UP000176284"/>
    </source>
</evidence>
<dbReference type="AlphaFoldDB" id="A0A1G1ZR46"/>
<reference evidence="1 2" key="1">
    <citation type="journal article" date="2016" name="Nat. Commun.">
        <title>Thousands of microbial genomes shed light on interconnected biogeochemical processes in an aquifer system.</title>
        <authorList>
            <person name="Anantharaman K."/>
            <person name="Brown C.T."/>
            <person name="Hug L.A."/>
            <person name="Sharon I."/>
            <person name="Castelle C.J."/>
            <person name="Probst A.J."/>
            <person name="Thomas B.C."/>
            <person name="Singh A."/>
            <person name="Wilkins M.J."/>
            <person name="Karaoz U."/>
            <person name="Brodie E.L."/>
            <person name="Williams K.H."/>
            <person name="Hubbard S.S."/>
            <person name="Banfield J.F."/>
        </authorList>
    </citation>
    <scope>NUCLEOTIDE SEQUENCE [LARGE SCALE GENOMIC DNA]</scope>
</reference>
<organism evidence="1 2">
    <name type="scientific">Candidatus Harrisonbacteria bacterium RIFCSPLOWO2_02_FULL_45_10c</name>
    <dbReference type="NCBI Taxonomy" id="1798410"/>
    <lineage>
        <taxon>Bacteria</taxon>
        <taxon>Candidatus Harrisoniibacteriota</taxon>
    </lineage>
</organism>
<comment type="caution">
    <text evidence="1">The sequence shown here is derived from an EMBL/GenBank/DDBJ whole genome shotgun (WGS) entry which is preliminary data.</text>
</comment>
<accession>A0A1G1ZR46</accession>
<name>A0A1G1ZR46_9BACT</name>